<protein>
    <recommendedName>
        <fullName evidence="14">Zinc finger CCCH domain-containing protein 5</fullName>
    </recommendedName>
</protein>
<feature type="compositionally biased region" description="Basic residues" evidence="9">
    <location>
        <begin position="668"/>
        <end position="680"/>
    </location>
</feature>
<evidence type="ECO:0000256" key="8">
    <source>
        <dbReference type="PROSITE-ProRule" id="PRU00723"/>
    </source>
</evidence>
<dbReference type="PANTHER" id="PTHR12620">
    <property type="entry name" value="U2 SNRNP AUXILIARY FACTOR, SMALL SUBUNIT"/>
    <property type="match status" value="1"/>
</dbReference>
<evidence type="ECO:0000313" key="12">
    <source>
        <dbReference type="EMBL" id="KAF6141494.1"/>
    </source>
</evidence>
<evidence type="ECO:0000256" key="2">
    <source>
        <dbReference type="ARBA" id="ARBA00022737"/>
    </source>
</evidence>
<feature type="domain" description="C3H1-type" evidence="11">
    <location>
        <begin position="218"/>
        <end position="246"/>
    </location>
</feature>
<feature type="compositionally biased region" description="Polar residues" evidence="9">
    <location>
        <begin position="472"/>
        <end position="483"/>
    </location>
</feature>
<dbReference type="EMBL" id="JACGCM010002325">
    <property type="protein sequence ID" value="KAF6141494.1"/>
    <property type="molecule type" value="Genomic_DNA"/>
</dbReference>
<dbReference type="PROSITE" id="PS50103">
    <property type="entry name" value="ZF_C3H1"/>
    <property type="match status" value="2"/>
</dbReference>
<dbReference type="GO" id="GO:0089701">
    <property type="term" value="C:U2AF complex"/>
    <property type="evidence" value="ECO:0007669"/>
    <property type="project" value="InterPro"/>
</dbReference>
<dbReference type="Gene3D" id="3.30.70.330">
    <property type="match status" value="1"/>
</dbReference>
<dbReference type="GO" id="GO:0000398">
    <property type="term" value="P:mRNA splicing, via spliceosome"/>
    <property type="evidence" value="ECO:0007669"/>
    <property type="project" value="InterPro"/>
</dbReference>
<evidence type="ECO:0000256" key="9">
    <source>
        <dbReference type="SAM" id="MobiDB-lite"/>
    </source>
</evidence>
<keyword evidence="5 7" id="KW-0694">RNA-binding</keyword>
<feature type="zinc finger region" description="C3H1-type" evidence="8">
    <location>
        <begin position="352"/>
        <end position="382"/>
    </location>
</feature>
<evidence type="ECO:0000256" key="4">
    <source>
        <dbReference type="ARBA" id="ARBA00022833"/>
    </source>
</evidence>
<feature type="compositionally biased region" description="Basic residues" evidence="9">
    <location>
        <begin position="512"/>
        <end position="532"/>
    </location>
</feature>
<feature type="region of interest" description="Disordered" evidence="9">
    <location>
        <begin position="1"/>
        <end position="32"/>
    </location>
</feature>
<dbReference type="Pfam" id="PF00642">
    <property type="entry name" value="zf-CCCH"/>
    <property type="match status" value="1"/>
</dbReference>
<feature type="region of interest" description="Disordered" evidence="9">
    <location>
        <begin position="165"/>
        <end position="189"/>
    </location>
</feature>
<sequence length="686" mass="80617">MMLEDESITITRETQEQNPSSDQPETLITSSLCRNDKRKALKKLKRKQIRKETALKEQEELELRLNDPEEQQRVLLKEQEEAETIERQRKEFEEREKFWIEKCAKLAEEEAQRKVLEEDSRQNQVENGNASNEDDEWDYVEEGPAEIIWQGNEIIVKKNRVRVPKRIDQQPSNEDVGRPTSNPLPPQSEAYASYKNTSVSSQKVFESVAQQTPNFGTEQDKSHCPFHIKTGACRFGPRCSRVHLYPDHSCTLLIKNMYHGPGLAWEQDEGLECTDEEIERCYEEFYEDVHTEFLKFGEIVNFKVCKNGSSHLRGNVYVHYTSLESASLAYRSINGRFFAGKQITCEFVGVTRWKVAICGEYMKSRLKACSRGTACNFIHCFRNPGGDYEWSDWDKPPPKYWVEKMAALFGSADDNGYDKHMDLESWGHTRISSKKITKYDRYQSRRSRSRDVDCLDNNSIGDSSDEKRSQRNSHLSRQNSSYTSRKKRRSSNEHGQVEESPDSENDLYERSKYRHRDKERRKNHSRTTSSRRSKWEENPDHHENFEKPRKPRHSEKADRYDRWEARTGSSDDNETPKTNYDYEDPEPNMGRSNRKKRLKSPEEEKFYSDEDSQFRENLEHYHTKKKKKKSKSANREINNKSVSRRESKVRSDNEQEESKDVIHEGVSHSRKHCSNSKSKKKSQENG</sequence>
<keyword evidence="1 8" id="KW-0479">Metal-binding</keyword>
<feature type="compositionally biased region" description="Basic and acidic residues" evidence="9">
    <location>
        <begin position="633"/>
        <end position="667"/>
    </location>
</feature>
<dbReference type="SUPFAM" id="SSF54928">
    <property type="entry name" value="RNA-binding domain, RBD"/>
    <property type="match status" value="1"/>
</dbReference>
<keyword evidence="2" id="KW-0677">Repeat</keyword>
<feature type="domain" description="C3H1-type" evidence="11">
    <location>
        <begin position="352"/>
        <end position="382"/>
    </location>
</feature>
<evidence type="ECO:0000313" key="13">
    <source>
        <dbReference type="Proteomes" id="UP000541444"/>
    </source>
</evidence>
<keyword evidence="3 8" id="KW-0863">Zinc-finger</keyword>
<dbReference type="SMART" id="SM00361">
    <property type="entry name" value="RRM_1"/>
    <property type="match status" value="1"/>
</dbReference>
<feature type="region of interest" description="Disordered" evidence="9">
    <location>
        <begin position="447"/>
        <end position="686"/>
    </location>
</feature>
<feature type="zinc finger region" description="C3H1-type" evidence="8">
    <location>
        <begin position="218"/>
        <end position="246"/>
    </location>
</feature>
<evidence type="ECO:0000256" key="5">
    <source>
        <dbReference type="ARBA" id="ARBA00022884"/>
    </source>
</evidence>
<feature type="compositionally biased region" description="Basic and acidic residues" evidence="9">
    <location>
        <begin position="599"/>
        <end position="621"/>
    </location>
</feature>
<comment type="caution">
    <text evidence="12">The sequence shown here is derived from an EMBL/GenBank/DDBJ whole genome shotgun (WGS) entry which is preliminary data.</text>
</comment>
<evidence type="ECO:0000256" key="3">
    <source>
        <dbReference type="ARBA" id="ARBA00022771"/>
    </source>
</evidence>
<accession>A0A7J7LG63</accession>
<dbReference type="InterPro" id="IPR000504">
    <property type="entry name" value="RRM_dom"/>
</dbReference>
<dbReference type="InterPro" id="IPR035979">
    <property type="entry name" value="RBD_domain_sf"/>
</dbReference>
<evidence type="ECO:0000256" key="7">
    <source>
        <dbReference type="PROSITE-ProRule" id="PRU00176"/>
    </source>
</evidence>
<keyword evidence="4 8" id="KW-0862">Zinc</keyword>
<organism evidence="12 13">
    <name type="scientific">Kingdonia uniflora</name>
    <dbReference type="NCBI Taxonomy" id="39325"/>
    <lineage>
        <taxon>Eukaryota</taxon>
        <taxon>Viridiplantae</taxon>
        <taxon>Streptophyta</taxon>
        <taxon>Embryophyta</taxon>
        <taxon>Tracheophyta</taxon>
        <taxon>Spermatophyta</taxon>
        <taxon>Magnoliopsida</taxon>
        <taxon>Ranunculales</taxon>
        <taxon>Circaeasteraceae</taxon>
        <taxon>Kingdonia</taxon>
    </lineage>
</organism>
<evidence type="ECO:0000256" key="1">
    <source>
        <dbReference type="ARBA" id="ARBA00022723"/>
    </source>
</evidence>
<feature type="compositionally biased region" description="Polar residues" evidence="9">
    <location>
        <begin position="8"/>
        <end position="32"/>
    </location>
</feature>
<dbReference type="SMART" id="SM00360">
    <property type="entry name" value="RRM"/>
    <property type="match status" value="1"/>
</dbReference>
<dbReference type="InterPro" id="IPR012677">
    <property type="entry name" value="Nucleotide-bd_a/b_plait_sf"/>
</dbReference>
<dbReference type="InterPro" id="IPR009145">
    <property type="entry name" value="U2AF_small"/>
</dbReference>
<dbReference type="FunFam" id="3.30.70.330:FF:000318">
    <property type="entry name" value="Zinc finger CCCH domain-containing protein 5"/>
    <property type="match status" value="1"/>
</dbReference>
<evidence type="ECO:0000259" key="11">
    <source>
        <dbReference type="PROSITE" id="PS50103"/>
    </source>
</evidence>
<dbReference type="AlphaFoldDB" id="A0A7J7LG63"/>
<dbReference type="InterPro" id="IPR003954">
    <property type="entry name" value="RRM_euk-type"/>
</dbReference>
<keyword evidence="13" id="KW-1185">Reference proteome</keyword>
<evidence type="ECO:0000256" key="6">
    <source>
        <dbReference type="ARBA" id="ARBA00023125"/>
    </source>
</evidence>
<feature type="compositionally biased region" description="Polar residues" evidence="9">
    <location>
        <begin position="122"/>
        <end position="131"/>
    </location>
</feature>
<dbReference type="SMART" id="SM00356">
    <property type="entry name" value="ZnF_C3H1"/>
    <property type="match status" value="2"/>
</dbReference>
<reference evidence="12 13" key="1">
    <citation type="journal article" date="2020" name="IScience">
        <title>Genome Sequencing of the Endangered Kingdonia uniflora (Circaeasteraceae, Ranunculales) Reveals Potential Mechanisms of Evolutionary Specialization.</title>
        <authorList>
            <person name="Sun Y."/>
            <person name="Deng T."/>
            <person name="Zhang A."/>
            <person name="Moore M.J."/>
            <person name="Landis J.B."/>
            <person name="Lin N."/>
            <person name="Zhang H."/>
            <person name="Zhang X."/>
            <person name="Huang J."/>
            <person name="Zhang X."/>
            <person name="Sun H."/>
            <person name="Wang H."/>
        </authorList>
    </citation>
    <scope>NUCLEOTIDE SEQUENCE [LARGE SCALE GENOMIC DNA]</scope>
    <source>
        <strain evidence="12">TB1705</strain>
        <tissue evidence="12">Leaf</tissue>
    </source>
</reference>
<evidence type="ECO:0000259" key="10">
    <source>
        <dbReference type="PROSITE" id="PS50102"/>
    </source>
</evidence>
<gene>
    <name evidence="12" type="ORF">GIB67_000875</name>
</gene>
<dbReference type="GO" id="GO:0003677">
    <property type="term" value="F:DNA binding"/>
    <property type="evidence" value="ECO:0007669"/>
    <property type="project" value="UniProtKB-KW"/>
</dbReference>
<feature type="region of interest" description="Disordered" evidence="9">
    <location>
        <begin position="114"/>
        <end position="138"/>
    </location>
</feature>
<name>A0A7J7LG63_9MAGN</name>
<evidence type="ECO:0008006" key="14">
    <source>
        <dbReference type="Google" id="ProtNLM"/>
    </source>
</evidence>
<feature type="domain" description="RRM" evidence="10">
    <location>
        <begin position="250"/>
        <end position="350"/>
    </location>
</feature>
<dbReference type="GO" id="GO:0003723">
    <property type="term" value="F:RNA binding"/>
    <property type="evidence" value="ECO:0007669"/>
    <property type="project" value="UniProtKB-UniRule"/>
</dbReference>
<dbReference type="Proteomes" id="UP000541444">
    <property type="component" value="Unassembled WGS sequence"/>
</dbReference>
<feature type="compositionally biased region" description="Basic residues" evidence="9">
    <location>
        <begin position="622"/>
        <end position="632"/>
    </location>
</feature>
<dbReference type="GO" id="GO:0008270">
    <property type="term" value="F:zinc ion binding"/>
    <property type="evidence" value="ECO:0007669"/>
    <property type="project" value="UniProtKB-KW"/>
</dbReference>
<proteinExistence type="predicted"/>
<feature type="compositionally biased region" description="Basic and acidic residues" evidence="9">
    <location>
        <begin position="533"/>
        <end position="565"/>
    </location>
</feature>
<dbReference type="InterPro" id="IPR000571">
    <property type="entry name" value="Znf_CCCH"/>
</dbReference>
<dbReference type="PRINTS" id="PR01848">
    <property type="entry name" value="U2AUXFACTOR"/>
</dbReference>
<dbReference type="OrthoDB" id="423462at2759"/>
<dbReference type="Pfam" id="PF00076">
    <property type="entry name" value="RRM_1"/>
    <property type="match status" value="1"/>
</dbReference>
<dbReference type="PROSITE" id="PS50102">
    <property type="entry name" value="RRM"/>
    <property type="match status" value="1"/>
</dbReference>
<keyword evidence="6" id="KW-0238">DNA-binding</keyword>